<protein>
    <recommendedName>
        <fullName evidence="1 2">Origin recognition complex subunit 2</fullName>
    </recommendedName>
</protein>
<dbReference type="InterPro" id="IPR056772">
    <property type="entry name" value="RecA-like_ORC2"/>
</dbReference>
<dbReference type="GO" id="GO:0005664">
    <property type="term" value="C:nuclear origin of replication recognition complex"/>
    <property type="evidence" value="ECO:0007669"/>
    <property type="project" value="UniProtKB-UniRule"/>
</dbReference>
<dbReference type="AlphaFoldDB" id="A0A090L3W0"/>
<dbReference type="GeneID" id="36375137"/>
<evidence type="ECO:0000259" key="3">
    <source>
        <dbReference type="Pfam" id="PF04084"/>
    </source>
</evidence>
<dbReference type="WBParaSite" id="SRAE_1000104100.1">
    <property type="protein sequence ID" value="SRAE_1000104100.1"/>
    <property type="gene ID" value="WBGene00257642"/>
</dbReference>
<accession>A0A090L3W0</accession>
<dbReference type="EMBL" id="LN609528">
    <property type="protein sequence ID" value="CEF62772.1"/>
    <property type="molecule type" value="Genomic_DNA"/>
</dbReference>
<dbReference type="PANTHER" id="PTHR14052">
    <property type="entry name" value="ORIGIN RECOGNITION COMPLEX SUBUNIT 2"/>
    <property type="match status" value="1"/>
</dbReference>
<dbReference type="GO" id="GO:0006260">
    <property type="term" value="P:DNA replication"/>
    <property type="evidence" value="ECO:0007669"/>
    <property type="project" value="UniProtKB-UniRule"/>
</dbReference>
<evidence type="ECO:0000313" key="6">
    <source>
        <dbReference type="WBParaSite" id="SRAE_1000104100.1"/>
    </source>
</evidence>
<organism evidence="4">
    <name type="scientific">Strongyloides ratti</name>
    <name type="common">Parasitic roundworm</name>
    <dbReference type="NCBI Taxonomy" id="34506"/>
    <lineage>
        <taxon>Eukaryota</taxon>
        <taxon>Metazoa</taxon>
        <taxon>Ecdysozoa</taxon>
        <taxon>Nematoda</taxon>
        <taxon>Chromadorea</taxon>
        <taxon>Rhabditida</taxon>
        <taxon>Tylenchina</taxon>
        <taxon>Panagrolaimomorpha</taxon>
        <taxon>Strongyloidoidea</taxon>
        <taxon>Strongyloididae</taxon>
        <taxon>Strongyloides</taxon>
    </lineage>
</organism>
<sequence length="312" mass="36691">MAPELQYREVNEKLFYNTNFPYKEISVILNTGPSIFRNIVIYGIGDKSEILENLRDNYLSKIKTIFFEANSIRFRTRMFLDAINEECKLNIIFSKNDFLQYANMIKDEIDKRPKTFSLALLINNCDNDELIYDTAFHDCLKIICSKKKVFFIATCTYPLFPPPGSSAREDLRCYFLKFSTFNLSVNYNNKDDAMDLDDDDEVTHKVESIKVVYDSLTSNTKKLFVLMMQQFIKNNFKSIFSDDVFLSAKDRFWVNSVSQMQEMITEFLDHKFIEKCHDLSGKIKYSLRIKRTVLNDFMESEGIELEDEDDDE</sequence>
<evidence type="ECO:0000313" key="7">
    <source>
        <dbReference type="WormBase" id="SRAE_1000104100"/>
    </source>
</evidence>
<dbReference type="WormBase" id="SRAE_1000104100">
    <property type="protein sequence ID" value="SRP02633"/>
    <property type="gene ID" value="WBGene00257642"/>
</dbReference>
<comment type="similarity">
    <text evidence="2">Belongs to the ORC2 family.</text>
</comment>
<keyword evidence="5" id="KW-1185">Reference proteome</keyword>
<dbReference type="RefSeq" id="XP_024501974.1">
    <property type="nucleotide sequence ID" value="XM_024647947.1"/>
</dbReference>
<evidence type="ECO:0000256" key="2">
    <source>
        <dbReference type="RuleBase" id="RU368084"/>
    </source>
</evidence>
<feature type="domain" description="Origin recognition complex subunit 2 RecA-like" evidence="3">
    <location>
        <begin position="38"/>
        <end position="160"/>
    </location>
</feature>
<evidence type="ECO:0000313" key="4">
    <source>
        <dbReference type="EMBL" id="CEF62772.1"/>
    </source>
</evidence>
<reference evidence="6" key="2">
    <citation type="submission" date="2020-12" db="UniProtKB">
        <authorList>
            <consortium name="WormBaseParasite"/>
        </authorList>
    </citation>
    <scope>IDENTIFICATION</scope>
</reference>
<dbReference type="STRING" id="34506.A0A090L3W0"/>
<dbReference type="Pfam" id="PF04084">
    <property type="entry name" value="RecA-like_ORC2"/>
    <property type="match status" value="1"/>
</dbReference>
<comment type="subunit">
    <text evidence="2">Component of the origin recognition complex (ORC).</text>
</comment>
<gene>
    <name evidence="4 6 7" type="ORF">SRAE_1000104100</name>
</gene>
<dbReference type="Proteomes" id="UP000035682">
    <property type="component" value="Unplaced"/>
</dbReference>
<name>A0A090L3W0_STRRB</name>
<keyword evidence="2" id="KW-0539">Nucleus</keyword>
<dbReference type="CTD" id="36375137"/>
<dbReference type="PANTHER" id="PTHR14052:SF0">
    <property type="entry name" value="ORIGIN RECOGNITION COMPLEX SUBUNIT 2"/>
    <property type="match status" value="1"/>
</dbReference>
<dbReference type="GO" id="GO:0003688">
    <property type="term" value="F:DNA replication origin binding"/>
    <property type="evidence" value="ECO:0007669"/>
    <property type="project" value="UniProtKB-UniRule"/>
</dbReference>
<comment type="function">
    <text evidence="2">Component of the origin recognition complex (ORC) that binds origins of replication. DNA-binding is ATP-dependent. ORC is required to assemble the pre-replication complex necessary to initiate DNA replication.</text>
</comment>
<comment type="subcellular location">
    <subcellularLocation>
        <location evidence="2">Nucleus</location>
    </subcellularLocation>
</comment>
<evidence type="ECO:0000256" key="1">
    <source>
        <dbReference type="ARBA" id="ARBA00019080"/>
    </source>
</evidence>
<evidence type="ECO:0000313" key="5">
    <source>
        <dbReference type="Proteomes" id="UP000035682"/>
    </source>
</evidence>
<proteinExistence type="inferred from homology"/>
<keyword evidence="2" id="KW-0235">DNA replication</keyword>
<dbReference type="InterPro" id="IPR007220">
    <property type="entry name" value="ORC2"/>
</dbReference>
<reference evidence="4 5" key="1">
    <citation type="submission" date="2014-09" db="EMBL/GenBank/DDBJ databases">
        <authorList>
            <person name="Martin A.A."/>
        </authorList>
    </citation>
    <scope>NUCLEOTIDE SEQUENCE</scope>
    <source>
        <strain evidence="5">ED321</strain>
        <strain evidence="4">ED321 Heterogonic</strain>
    </source>
</reference>
<dbReference type="OrthoDB" id="20198at2759"/>